<dbReference type="Proteomes" id="UP001560045">
    <property type="component" value="Unassembled WGS sequence"/>
</dbReference>
<sequence length="471" mass="49951">MRRLLSLRRGRSCPLVPAPLRSRVLRFGRWAPQAAPGPGPSCDGAAPGSTGALPPVTAQSSARAGRAGARPHLMDPPVDGPVAVGEPAGVDRDRRVTVAEQARSIAAAWSPPDAPASWWLTAATFTAIAEDDELLSLAAAVPLDRLPPLVLSAALRFHLDERGPARLAAYYPRPGGGQPPPDEGFRPALRAFARSEASALARLCREHRYQMNEVGRCLDVVPALAAVAAGDPRPLALVDLGTGAGLGLHLDRYHYTYRLPDGTESSAGDVRSPVRLSCSVRGRGRPPVPPRLPAVALRLGVDAEPLDLTDAATARWLAACVPPEVGAVTRFAAAVEVARAHPAPSLRGDLVELLPRVVEEVPPERLLCLVDTYVHVFLPPQRLSAFREAVTRIGQVRDVEWISVDPLVPLGPAATGTVQGLEVPPDWLRDNRDGGVFGVIGRVSIRNGARRGAVLGRAHPGAAWLEWTAAL</sequence>
<evidence type="ECO:0000313" key="2">
    <source>
        <dbReference type="EMBL" id="MEX5721829.1"/>
    </source>
</evidence>
<dbReference type="EMBL" id="JBFNXQ010000178">
    <property type="protein sequence ID" value="MEX5721829.1"/>
    <property type="molecule type" value="Genomic_DNA"/>
</dbReference>
<gene>
    <name evidence="2" type="ORF">ABQ292_26120</name>
</gene>
<evidence type="ECO:0000313" key="3">
    <source>
        <dbReference type="Proteomes" id="UP001560045"/>
    </source>
</evidence>
<dbReference type="Pfam" id="PF10094">
    <property type="entry name" value="DUF2332"/>
    <property type="match status" value="1"/>
</dbReference>
<accession>A0ABV3XMJ8</accession>
<feature type="region of interest" description="Disordered" evidence="1">
    <location>
        <begin position="34"/>
        <end position="92"/>
    </location>
</feature>
<evidence type="ECO:0000256" key="1">
    <source>
        <dbReference type="SAM" id="MobiDB-lite"/>
    </source>
</evidence>
<reference evidence="2 3" key="1">
    <citation type="submission" date="2024-06" db="EMBL/GenBank/DDBJ databases">
        <title>Draft genome sequence of Geodermatophilus badlandi, a novel member of the Geodermatophilaceae isolated from badland sedimentary rocks in the Red desert, Wyoming, USA.</title>
        <authorList>
            <person name="Ben Tekaya S."/>
            <person name="Nouioui I."/>
            <person name="Flores G.M."/>
            <person name="Shaal M.N."/>
            <person name="Bredoire F."/>
            <person name="Basile F."/>
            <person name="Van Diepen L."/>
            <person name="Ward N.L."/>
        </authorList>
    </citation>
    <scope>NUCLEOTIDE SEQUENCE [LARGE SCALE GENOMIC DNA]</scope>
    <source>
        <strain evidence="2 3">WL48A</strain>
    </source>
</reference>
<dbReference type="InterPro" id="IPR011200">
    <property type="entry name" value="UCP012608"/>
</dbReference>
<name>A0ABV3XMJ8_9ACTN</name>
<comment type="caution">
    <text evidence="2">The sequence shown here is derived from an EMBL/GenBank/DDBJ whole genome shotgun (WGS) entry which is preliminary data.</text>
</comment>
<keyword evidence="3" id="KW-1185">Reference proteome</keyword>
<organism evidence="2 3">
    <name type="scientific">Geodermatophilus maliterrae</name>
    <dbReference type="NCBI Taxonomy" id="3162531"/>
    <lineage>
        <taxon>Bacteria</taxon>
        <taxon>Bacillati</taxon>
        <taxon>Actinomycetota</taxon>
        <taxon>Actinomycetes</taxon>
        <taxon>Geodermatophilales</taxon>
        <taxon>Geodermatophilaceae</taxon>
        <taxon>Geodermatophilus</taxon>
    </lineage>
</organism>
<proteinExistence type="predicted"/>
<protein>
    <submittedName>
        <fullName evidence="2">DUF2332 domain-containing protein</fullName>
    </submittedName>
</protein>
<dbReference type="RefSeq" id="WP_369210618.1">
    <property type="nucleotide sequence ID" value="NZ_JBFNXQ010000178.1"/>
</dbReference>